<feature type="transmembrane region" description="Helical" evidence="1">
    <location>
        <begin position="27"/>
        <end position="44"/>
    </location>
</feature>
<gene>
    <name evidence="4" type="ORF">GCM10010492_77510</name>
</gene>
<dbReference type="InterPro" id="IPR024473">
    <property type="entry name" value="Transposases_IS4_N"/>
</dbReference>
<dbReference type="Proteomes" id="UP001500416">
    <property type="component" value="Unassembled WGS sequence"/>
</dbReference>
<feature type="domain" description="Transposase IS4-like" evidence="2">
    <location>
        <begin position="115"/>
        <end position="321"/>
    </location>
</feature>
<dbReference type="PANTHER" id="PTHR37529">
    <property type="entry name" value="TRANSPOSASE INSG FOR INSERTION SEQUENCE ELEMENT IS4-RELATED"/>
    <property type="match status" value="1"/>
</dbReference>
<evidence type="ECO:0008006" key="6">
    <source>
        <dbReference type="Google" id="ProtNLM"/>
    </source>
</evidence>
<reference evidence="5" key="1">
    <citation type="journal article" date="2019" name="Int. J. Syst. Evol. Microbiol.">
        <title>The Global Catalogue of Microorganisms (GCM) 10K type strain sequencing project: providing services to taxonomists for standard genome sequencing and annotation.</title>
        <authorList>
            <consortium name="The Broad Institute Genomics Platform"/>
            <consortium name="The Broad Institute Genome Sequencing Center for Infectious Disease"/>
            <person name="Wu L."/>
            <person name="Ma J."/>
        </authorList>
    </citation>
    <scope>NUCLEOTIDE SEQUENCE [LARGE SCALE GENOMIC DNA]</scope>
    <source>
        <strain evidence="5">JCM 3380</strain>
    </source>
</reference>
<name>A0ABP3EKR9_9PSEU</name>
<dbReference type="InterPro" id="IPR012337">
    <property type="entry name" value="RNaseH-like_sf"/>
</dbReference>
<dbReference type="PANTHER" id="PTHR37529:SF1">
    <property type="entry name" value="TRANSPOSASE INSG FOR INSERTION SEQUENCE ELEMENT IS4-RELATED"/>
    <property type="match status" value="1"/>
</dbReference>
<dbReference type="InterPro" id="IPR002559">
    <property type="entry name" value="Transposase_11"/>
</dbReference>
<keyword evidence="1" id="KW-0812">Transmembrane</keyword>
<feature type="domain" description="Transposase IS4 N-terminal" evidence="3">
    <location>
        <begin position="2"/>
        <end position="94"/>
    </location>
</feature>
<evidence type="ECO:0000256" key="1">
    <source>
        <dbReference type="SAM" id="Phobius"/>
    </source>
</evidence>
<evidence type="ECO:0000259" key="2">
    <source>
        <dbReference type="Pfam" id="PF01609"/>
    </source>
</evidence>
<proteinExistence type="predicted"/>
<dbReference type="NCBIfam" id="NF033592">
    <property type="entry name" value="transpos_IS4_1"/>
    <property type="match status" value="1"/>
</dbReference>
<comment type="caution">
    <text evidence="4">The sequence shown here is derived from an EMBL/GenBank/DDBJ whole genome shotgun (WGS) entry which is preliminary data.</text>
</comment>
<keyword evidence="1" id="KW-0472">Membrane</keyword>
<dbReference type="Pfam" id="PF13006">
    <property type="entry name" value="Nterm_IS4"/>
    <property type="match status" value="1"/>
</dbReference>
<sequence length="398" mass="44475">MLTRLFHRDLVDEVVAETRKRERRARLLPARVMVYYVLALTLFFDDAYEEVMRKLVNGLRFLGTWRDGWVVPTTGAISKARARLGEAPLRLLFDRVALPLAVPGTRGAWFHGWRVMAVDGVVVDVADTPENVKTFGKMPLGKTDNAFPQIRVVGLGECGTHAIVAAAVDGWATGERELFARFLDAVEPDMLILADRGFYGYDLWSKVAETGAALVWRVKDQVDLPVLEWCPDGSYRAELLPPGMRQQVKAGRKSPLPAGMAIPVRVIEYTVTGRGDAPDVIRLVTSILDHELAPAVEIAALYQQRWEFETTLDEIETHQMPASRVLRSRLPELVLQEVWATLLTHYAIRSFMTEAADDLGEDVDRLSFIRAVRVIRRQVLNQAGFSPSTISRGGQGDA</sequence>
<dbReference type="Pfam" id="PF01609">
    <property type="entry name" value="DDE_Tnp_1"/>
    <property type="match status" value="1"/>
</dbReference>
<accession>A0ABP3EKR9</accession>
<keyword evidence="1" id="KW-1133">Transmembrane helix</keyword>
<keyword evidence="5" id="KW-1185">Reference proteome</keyword>
<organism evidence="4 5">
    <name type="scientific">Saccharothrix mutabilis subsp. mutabilis</name>
    <dbReference type="NCBI Taxonomy" id="66855"/>
    <lineage>
        <taxon>Bacteria</taxon>
        <taxon>Bacillati</taxon>
        <taxon>Actinomycetota</taxon>
        <taxon>Actinomycetes</taxon>
        <taxon>Pseudonocardiales</taxon>
        <taxon>Pseudonocardiaceae</taxon>
        <taxon>Saccharothrix</taxon>
    </lineage>
</organism>
<evidence type="ECO:0000313" key="4">
    <source>
        <dbReference type="EMBL" id="GAA0265186.1"/>
    </source>
</evidence>
<dbReference type="EMBL" id="BAAABU010000050">
    <property type="protein sequence ID" value="GAA0265186.1"/>
    <property type="molecule type" value="Genomic_DNA"/>
</dbReference>
<evidence type="ECO:0000313" key="5">
    <source>
        <dbReference type="Proteomes" id="UP001500416"/>
    </source>
</evidence>
<protein>
    <recommendedName>
        <fullName evidence="6">Transposase</fullName>
    </recommendedName>
</protein>
<evidence type="ECO:0000259" key="3">
    <source>
        <dbReference type="Pfam" id="PF13006"/>
    </source>
</evidence>
<dbReference type="InterPro" id="IPR047952">
    <property type="entry name" value="Transpos_IS4"/>
</dbReference>
<dbReference type="SUPFAM" id="SSF53098">
    <property type="entry name" value="Ribonuclease H-like"/>
    <property type="match status" value="1"/>
</dbReference>